<dbReference type="InterPro" id="IPR004796">
    <property type="entry name" value="PTS_IIC_cello"/>
</dbReference>
<evidence type="ECO:0000256" key="4">
    <source>
        <dbReference type="ARBA" id="ARBA00022597"/>
    </source>
</evidence>
<keyword evidence="7 8" id="KW-0472">Membrane</keyword>
<feature type="domain" description="PTS EIIC type-3" evidence="10">
    <location>
        <begin position="2"/>
        <end position="410"/>
    </location>
</feature>
<dbReference type="GO" id="GO:0009401">
    <property type="term" value="P:phosphoenolpyruvate-dependent sugar phosphotransferase system"/>
    <property type="evidence" value="ECO:0007669"/>
    <property type="project" value="InterPro"/>
</dbReference>
<keyword evidence="2 8" id="KW-0813">Transport</keyword>
<dbReference type="PANTHER" id="PTHR33989:SF4">
    <property type="entry name" value="PTS SYSTEM N,N'-DIACETYLCHITOBIOSE-SPECIFIC EIIC COMPONENT"/>
    <property type="match status" value="1"/>
</dbReference>
<feature type="transmembrane region" description="Helical" evidence="9">
    <location>
        <begin position="72"/>
        <end position="93"/>
    </location>
</feature>
<evidence type="ECO:0000256" key="3">
    <source>
        <dbReference type="ARBA" id="ARBA00022475"/>
    </source>
</evidence>
<dbReference type="EMBL" id="AZFT01000006">
    <property type="protein sequence ID" value="KRL87194.1"/>
    <property type="molecule type" value="Genomic_DNA"/>
</dbReference>
<dbReference type="GO" id="GO:0005886">
    <property type="term" value="C:plasma membrane"/>
    <property type="evidence" value="ECO:0007669"/>
    <property type="project" value="UniProtKB-SubCell"/>
</dbReference>
<evidence type="ECO:0000256" key="5">
    <source>
        <dbReference type="ARBA" id="ARBA00022692"/>
    </source>
</evidence>
<feature type="transmembrane region" description="Helical" evidence="9">
    <location>
        <begin position="390"/>
        <end position="411"/>
    </location>
</feature>
<dbReference type="PANTHER" id="PTHR33989">
    <property type="match status" value="1"/>
</dbReference>
<dbReference type="Pfam" id="PF02378">
    <property type="entry name" value="PTS_EIIC"/>
    <property type="match status" value="1"/>
</dbReference>
<evidence type="ECO:0000256" key="9">
    <source>
        <dbReference type="SAM" id="Phobius"/>
    </source>
</evidence>
<dbReference type="AlphaFoldDB" id="A0A0R1U6Q7"/>
<dbReference type="eggNOG" id="COG1455">
    <property type="taxonomic scope" value="Bacteria"/>
</dbReference>
<evidence type="ECO:0000256" key="8">
    <source>
        <dbReference type="PIRNR" id="PIRNR006351"/>
    </source>
</evidence>
<comment type="subcellular location">
    <subcellularLocation>
        <location evidence="1">Cell membrane</location>
        <topology evidence="1">Multi-pass membrane protein</topology>
    </subcellularLocation>
</comment>
<gene>
    <name evidence="11" type="ORF">FC32_GL001813</name>
</gene>
<dbReference type="GO" id="GO:0008982">
    <property type="term" value="F:protein-N(PI)-phosphohistidine-sugar phosphotransferase activity"/>
    <property type="evidence" value="ECO:0007669"/>
    <property type="project" value="UniProtKB-UniRule"/>
</dbReference>
<feature type="transmembrane region" description="Helical" evidence="9">
    <location>
        <begin position="135"/>
        <end position="159"/>
    </location>
</feature>
<feature type="transmembrane region" description="Helical" evidence="9">
    <location>
        <begin position="21"/>
        <end position="42"/>
    </location>
</feature>
<reference evidence="11 12" key="1">
    <citation type="journal article" date="2015" name="Genome Announc.">
        <title>Expanding the biotechnology potential of lactobacilli through comparative genomics of 213 strains and associated genera.</title>
        <authorList>
            <person name="Sun Z."/>
            <person name="Harris H.M."/>
            <person name="McCann A."/>
            <person name="Guo C."/>
            <person name="Argimon S."/>
            <person name="Zhang W."/>
            <person name="Yang X."/>
            <person name="Jeffery I.B."/>
            <person name="Cooney J.C."/>
            <person name="Kagawa T.F."/>
            <person name="Liu W."/>
            <person name="Song Y."/>
            <person name="Salvetti E."/>
            <person name="Wrobel A."/>
            <person name="Rasinkangas P."/>
            <person name="Parkhill J."/>
            <person name="Rea M.C."/>
            <person name="O'Sullivan O."/>
            <person name="Ritari J."/>
            <person name="Douillard F.P."/>
            <person name="Paul Ross R."/>
            <person name="Yang R."/>
            <person name="Briner A.E."/>
            <person name="Felis G.E."/>
            <person name="de Vos W.M."/>
            <person name="Barrangou R."/>
            <person name="Klaenhammer T.R."/>
            <person name="Caufield P.W."/>
            <person name="Cui Y."/>
            <person name="Zhang H."/>
            <person name="O'Toole P.W."/>
        </authorList>
    </citation>
    <scope>NUCLEOTIDE SEQUENCE [LARGE SCALE GENOMIC DNA]</scope>
    <source>
        <strain evidence="11 12">DSM 16634</strain>
    </source>
</reference>
<keyword evidence="12" id="KW-1185">Reference proteome</keyword>
<dbReference type="InterPro" id="IPR004501">
    <property type="entry name" value="PTS_EIIC_3"/>
</dbReference>
<evidence type="ECO:0000313" key="12">
    <source>
        <dbReference type="Proteomes" id="UP000051324"/>
    </source>
</evidence>
<dbReference type="InterPro" id="IPR051088">
    <property type="entry name" value="PTS_Sugar-EIIC/EIIB"/>
</dbReference>
<comment type="caution">
    <text evidence="11">The sequence shown here is derived from an EMBL/GenBank/DDBJ whole genome shotgun (WGS) entry which is preliminary data.</text>
</comment>
<evidence type="ECO:0000259" key="10">
    <source>
        <dbReference type="PROSITE" id="PS51105"/>
    </source>
</evidence>
<dbReference type="PROSITE" id="PS51105">
    <property type="entry name" value="PTS_EIIC_TYPE_3"/>
    <property type="match status" value="1"/>
</dbReference>
<evidence type="ECO:0000256" key="6">
    <source>
        <dbReference type="ARBA" id="ARBA00022989"/>
    </source>
</evidence>
<dbReference type="PIRSF" id="PIRSF006351">
    <property type="entry name" value="PTS_EIIC-Cellobiose"/>
    <property type="match status" value="1"/>
</dbReference>
<dbReference type="RefSeq" id="WP_082587118.1">
    <property type="nucleotide sequence ID" value="NZ_AZFT01000006.1"/>
</dbReference>
<dbReference type="STRING" id="1423724.FC32_GL001813"/>
<feature type="transmembrane region" description="Helical" evidence="9">
    <location>
        <begin position="281"/>
        <end position="304"/>
    </location>
</feature>
<sequence>MLEQKIIAWGLKVRKWSFLRIIQRTFAVLFPFILIGSFAQVLEFSLLYRDGFLANLTKIYDWLPHYRAFNQLFGGIYMLTAGIISVFAAGLAAKYTAQFAKRDGQIAGVTGMIAFFAICYQRSQNGDQLNFKLELLGFSGLILGLLCGYFVGLLFKWASPELTTDKEHNAALFERSFRALLPITFALIGALVINVLLGLIYKYQVFETINDWLQSQALKQSGVLPVFLLATLTLIFSWLGLSGPYESNTFDSDQSALRNLNYALTHSDLAKVPDKFNANTLYFSFGTLSGTGALLALILALFIVSHRKNNRRLAYLTVFPGIFNANASFMIGLPILFNPFYLVPFLLIPLFNMLIGALLLASGLILPAVYPVLLTTPGVLYSFIGTNGAWVSLLVPLVLLICDTCLYIPFVRFAEKISDAMEAEQRKEGVAHEVK</sequence>
<dbReference type="GO" id="GO:1902815">
    <property type="term" value="P:N,N'-diacetylchitobiose import"/>
    <property type="evidence" value="ECO:0007669"/>
    <property type="project" value="TreeGrafter"/>
</dbReference>
<accession>A0A0R1U6Q7</accession>
<evidence type="ECO:0000256" key="1">
    <source>
        <dbReference type="ARBA" id="ARBA00004651"/>
    </source>
</evidence>
<organism evidence="11 12">
    <name type="scientific">Ligilactobacillus apodemi DSM 16634 = JCM 16172</name>
    <dbReference type="NCBI Taxonomy" id="1423724"/>
    <lineage>
        <taxon>Bacteria</taxon>
        <taxon>Bacillati</taxon>
        <taxon>Bacillota</taxon>
        <taxon>Bacilli</taxon>
        <taxon>Lactobacillales</taxon>
        <taxon>Lactobacillaceae</taxon>
        <taxon>Ligilactobacillus</taxon>
    </lineage>
</organism>
<evidence type="ECO:0000256" key="2">
    <source>
        <dbReference type="ARBA" id="ARBA00022448"/>
    </source>
</evidence>
<dbReference type="InterPro" id="IPR003352">
    <property type="entry name" value="PTS_EIIC"/>
</dbReference>
<keyword evidence="3 8" id="KW-1003">Cell membrane</keyword>
<proteinExistence type="predicted"/>
<feature type="transmembrane region" description="Helical" evidence="9">
    <location>
        <begin position="341"/>
        <end position="361"/>
    </location>
</feature>
<feature type="transmembrane region" description="Helical" evidence="9">
    <location>
        <begin position="222"/>
        <end position="241"/>
    </location>
</feature>
<evidence type="ECO:0000313" key="11">
    <source>
        <dbReference type="EMBL" id="KRL87194.1"/>
    </source>
</evidence>
<keyword evidence="5 9" id="KW-0812">Transmembrane</keyword>
<feature type="transmembrane region" description="Helical" evidence="9">
    <location>
        <begin position="179"/>
        <end position="201"/>
    </location>
</feature>
<feature type="transmembrane region" description="Helical" evidence="9">
    <location>
        <begin position="368"/>
        <end position="384"/>
    </location>
</feature>
<dbReference type="Proteomes" id="UP000051324">
    <property type="component" value="Unassembled WGS sequence"/>
</dbReference>
<name>A0A0R1U6Q7_9LACO</name>
<evidence type="ECO:0000256" key="7">
    <source>
        <dbReference type="ARBA" id="ARBA00023136"/>
    </source>
</evidence>
<keyword evidence="4 8" id="KW-0762">Sugar transport</keyword>
<feature type="transmembrane region" description="Helical" evidence="9">
    <location>
        <begin position="313"/>
        <end position="335"/>
    </location>
</feature>
<keyword evidence="6 9" id="KW-1133">Transmembrane helix</keyword>
<comment type="function">
    <text evidence="8">The phosphoenolpyruvate-dependent sugar phosphotransferase system (PTS), a major carbohydrate active -transport system, catalyzes the phosphorylation of incoming sugar substrates concomitant with their translocation across the cell membrane.</text>
</comment>
<dbReference type="PATRIC" id="fig|1423724.4.peg.1890"/>
<protein>
    <recommendedName>
        <fullName evidence="8">Permease IIC component</fullName>
    </recommendedName>
</protein>